<dbReference type="InterPro" id="IPR015943">
    <property type="entry name" value="WD40/YVTN_repeat-like_dom_sf"/>
</dbReference>
<evidence type="ECO:0000256" key="1">
    <source>
        <dbReference type="ARBA" id="ARBA00004604"/>
    </source>
</evidence>
<keyword evidence="10" id="KW-1185">Reference proteome</keyword>
<dbReference type="InterPro" id="IPR057644">
    <property type="entry name" value="Beta-prop_WDR75_2nd"/>
</dbReference>
<dbReference type="GO" id="GO:0045943">
    <property type="term" value="P:positive regulation of transcription by RNA polymerase I"/>
    <property type="evidence" value="ECO:0007669"/>
    <property type="project" value="InterPro"/>
</dbReference>
<dbReference type="PANTHER" id="PTHR44215:SF1">
    <property type="entry name" value="WD REPEAT-CONTAINING PROTEIN 75"/>
    <property type="match status" value="1"/>
</dbReference>
<dbReference type="InterPro" id="IPR053826">
    <property type="entry name" value="WDR75"/>
</dbReference>
<evidence type="ECO:0000259" key="8">
    <source>
        <dbReference type="Pfam" id="PF23769"/>
    </source>
</evidence>
<evidence type="ECO:0000256" key="2">
    <source>
        <dbReference type="ARBA" id="ARBA00022517"/>
    </source>
</evidence>
<dbReference type="GO" id="GO:2000234">
    <property type="term" value="P:positive regulation of rRNA processing"/>
    <property type="evidence" value="ECO:0007669"/>
    <property type="project" value="TreeGrafter"/>
</dbReference>
<comment type="subcellular location">
    <subcellularLocation>
        <location evidence="1">Nucleus</location>
        <location evidence="1">Nucleolus</location>
    </subcellularLocation>
</comment>
<keyword evidence="4" id="KW-0853">WD repeat</keyword>
<keyword evidence="7" id="KW-0539">Nucleus</keyword>
<dbReference type="GO" id="GO:0032040">
    <property type="term" value="C:small-subunit processome"/>
    <property type="evidence" value="ECO:0007669"/>
    <property type="project" value="InterPro"/>
</dbReference>
<proteinExistence type="predicted"/>
<dbReference type="SUPFAM" id="SSF50952">
    <property type="entry name" value="Soluble quinoprotein glucose dehydrogenase"/>
    <property type="match status" value="1"/>
</dbReference>
<accession>A0A177AZX3</accession>
<dbReference type="GO" id="GO:0003723">
    <property type="term" value="F:RNA binding"/>
    <property type="evidence" value="ECO:0007669"/>
    <property type="project" value="InterPro"/>
</dbReference>
<dbReference type="OrthoDB" id="4096at2759"/>
<protein>
    <submittedName>
        <fullName evidence="9">WD repeat-containing protein 75</fullName>
    </submittedName>
</protein>
<reference evidence="9 10" key="1">
    <citation type="submission" date="2016-04" db="EMBL/GenBank/DDBJ databases">
        <title>The genome of Intoshia linei affirms orthonectids as highly simplified spiralians.</title>
        <authorList>
            <person name="Mikhailov K.V."/>
            <person name="Slusarev G.S."/>
            <person name="Nikitin M.A."/>
            <person name="Logacheva M.D."/>
            <person name="Penin A."/>
            <person name="Aleoshin V."/>
            <person name="Panchin Y.V."/>
        </authorList>
    </citation>
    <scope>NUCLEOTIDE SEQUENCE [LARGE SCALE GENOMIC DNA]</scope>
    <source>
        <strain evidence="9">Intl2013</strain>
        <tissue evidence="9">Whole animal</tissue>
    </source>
</reference>
<gene>
    <name evidence="9" type="ORF">A3Q56_04639</name>
</gene>
<dbReference type="Pfam" id="PF23769">
    <property type="entry name" value="Beta-prop_WDR75_2nd"/>
    <property type="match status" value="1"/>
</dbReference>
<dbReference type="EMBL" id="LWCA01000637">
    <property type="protein sequence ID" value="OAF67536.1"/>
    <property type="molecule type" value="Genomic_DNA"/>
</dbReference>
<dbReference type="PANTHER" id="PTHR44215">
    <property type="entry name" value="WD REPEAT-CONTAINING PROTEIN 75"/>
    <property type="match status" value="1"/>
</dbReference>
<evidence type="ECO:0000313" key="10">
    <source>
        <dbReference type="Proteomes" id="UP000078046"/>
    </source>
</evidence>
<evidence type="ECO:0000256" key="3">
    <source>
        <dbReference type="ARBA" id="ARBA00022552"/>
    </source>
</evidence>
<evidence type="ECO:0000256" key="5">
    <source>
        <dbReference type="ARBA" id="ARBA00022737"/>
    </source>
</evidence>
<name>A0A177AZX3_9BILA</name>
<dbReference type="Gene3D" id="2.130.10.10">
    <property type="entry name" value="YVTN repeat-like/Quinoprotein amine dehydrogenase"/>
    <property type="match status" value="2"/>
</dbReference>
<dbReference type="InterPro" id="IPR011041">
    <property type="entry name" value="Quinoprot_gluc/sorb_DH_b-prop"/>
</dbReference>
<evidence type="ECO:0000313" key="9">
    <source>
        <dbReference type="EMBL" id="OAF67536.1"/>
    </source>
</evidence>
<dbReference type="Pfam" id="PF23869">
    <property type="entry name" value="Beta-prop_WDR75_1st"/>
    <property type="match status" value="1"/>
</dbReference>
<feature type="domain" description="WD repeat-containing protein 75 second beta-propeller" evidence="8">
    <location>
        <begin position="334"/>
        <end position="604"/>
    </location>
</feature>
<evidence type="ECO:0000256" key="6">
    <source>
        <dbReference type="ARBA" id="ARBA00023163"/>
    </source>
</evidence>
<keyword evidence="2" id="KW-0690">Ribosome biogenesis</keyword>
<keyword evidence="5" id="KW-0677">Repeat</keyword>
<comment type="caution">
    <text evidence="9">The sequence shown here is derived from an EMBL/GenBank/DDBJ whole genome shotgun (WGS) entry which is preliminary data.</text>
</comment>
<sequence>MKVKQNIIAGKDIRMSPCCISMCGKLIFCPSFTRILIYFIETGALINVLKLNHVKKIKRIYQINNEEIISIDFMGNLIISNFKSNQEICKGSLNFLIMDVVLSKLSHFNDNFLYIAYKDVKAYKFCKVSLSNRENFKLKIGKAIFTKHVCYQKNFDVGPKDRYAVCLFPRFILISDFAITKKIAYIPNNEKNSYIIIKCHHKKSMLAAGTRSGAIFLWYNLEDNQPVFKRIHWHSQMVSDLAFNAFGTHLYSVGREACLRKTSLEENDCKTLARLGSYILHCTVSLNHDIILLSHSYNYITVTCSNLKIISVIGSLRHLCGPQYTKNVLLGCRKAKYVLCSSTPGYLQTYSNSEGGDRNTQISIIGQNLISSTKKIEPVHVELAELDYTESWLITFEYRESNSYISENRLKFWELTNDESVVSLNTVIDYPHKGKIVNLKSNTENKNLDNVVVSMSKSGVFKIWKCSRNQTNSYIWHCIHTGNFDKYCPIISFSETYSIFGYICDNHLLFWDYHSSQDYTFNFDSKVLTRNFIFGRNDSTNLLLYCGDGELIVVDILETQELYKKELSVKYFVNSNSTSFIAAYLMDNTVIVFNPIDFNLVFSYKFKYYVNNIIFSPFTLNNTDSLVELLGTSQNKNIISISQKTEDFEKVSIPESVFTTENTGPLANFLNETQSPTKTGFENTENSKIKRVDSFLKNFLSIPNHSIPESCTVYEQFVKLIL</sequence>
<dbReference type="AlphaFoldDB" id="A0A177AZX3"/>
<dbReference type="SUPFAM" id="SSF50978">
    <property type="entry name" value="WD40 repeat-like"/>
    <property type="match status" value="1"/>
</dbReference>
<dbReference type="GO" id="GO:0006364">
    <property type="term" value="P:rRNA processing"/>
    <property type="evidence" value="ECO:0007669"/>
    <property type="project" value="UniProtKB-KW"/>
</dbReference>
<dbReference type="SUPFAM" id="SSF82171">
    <property type="entry name" value="DPP6 N-terminal domain-like"/>
    <property type="match status" value="1"/>
</dbReference>
<evidence type="ECO:0000256" key="7">
    <source>
        <dbReference type="ARBA" id="ARBA00023242"/>
    </source>
</evidence>
<keyword evidence="3" id="KW-0698">rRNA processing</keyword>
<keyword evidence="6" id="KW-0804">Transcription</keyword>
<dbReference type="Proteomes" id="UP000078046">
    <property type="component" value="Unassembled WGS sequence"/>
</dbReference>
<evidence type="ECO:0000256" key="4">
    <source>
        <dbReference type="ARBA" id="ARBA00022574"/>
    </source>
</evidence>
<organism evidence="9 10">
    <name type="scientific">Intoshia linei</name>
    <dbReference type="NCBI Taxonomy" id="1819745"/>
    <lineage>
        <taxon>Eukaryota</taxon>
        <taxon>Metazoa</taxon>
        <taxon>Spiralia</taxon>
        <taxon>Lophotrochozoa</taxon>
        <taxon>Mesozoa</taxon>
        <taxon>Orthonectida</taxon>
        <taxon>Rhopaluridae</taxon>
        <taxon>Intoshia</taxon>
    </lineage>
</organism>
<dbReference type="InterPro" id="IPR036322">
    <property type="entry name" value="WD40_repeat_dom_sf"/>
</dbReference>